<protein>
    <submittedName>
        <fullName evidence="2">Uncharacterized protein</fullName>
    </submittedName>
</protein>
<sequence length="100" mass="11081">MVRIVPWISAIVLAFIAGYGISGYLGSKPMTLYVSVPGEYSVYAPGGNTIHAFTVLGQIENKIDCRYFDTREKYDAVVTYDVLLGKKNVTPNCYASFQSR</sequence>
<dbReference type="Proteomes" id="UP001523550">
    <property type="component" value="Unassembled WGS sequence"/>
</dbReference>
<comment type="caution">
    <text evidence="2">The sequence shown here is derived from an EMBL/GenBank/DDBJ whole genome shotgun (WGS) entry which is preliminary data.</text>
</comment>
<keyword evidence="1" id="KW-0812">Transmembrane</keyword>
<evidence type="ECO:0000313" key="3">
    <source>
        <dbReference type="Proteomes" id="UP001523550"/>
    </source>
</evidence>
<reference evidence="2 3" key="1">
    <citation type="submission" date="2022-03" db="EMBL/GenBank/DDBJ databases">
        <title>Genomic Encyclopedia of Type Strains, Phase III (KMG-III): the genomes of soil and plant-associated and newly described type strains.</title>
        <authorList>
            <person name="Whitman W."/>
        </authorList>
    </citation>
    <scope>NUCLEOTIDE SEQUENCE [LARGE SCALE GENOMIC DNA]</scope>
    <source>
        <strain evidence="2 3">BSker1</strain>
    </source>
</reference>
<proteinExistence type="predicted"/>
<organism evidence="2 3">
    <name type="scientific">Natronospira proteinivora</name>
    <dbReference type="NCBI Taxonomy" id="1807133"/>
    <lineage>
        <taxon>Bacteria</taxon>
        <taxon>Pseudomonadati</taxon>
        <taxon>Pseudomonadota</taxon>
        <taxon>Gammaproteobacteria</taxon>
        <taxon>Natronospirales</taxon>
        <taxon>Natronospiraceae</taxon>
        <taxon>Natronospira</taxon>
    </lineage>
</organism>
<gene>
    <name evidence="2" type="ORF">J2T60_002586</name>
</gene>
<keyword evidence="1" id="KW-1133">Transmembrane helix</keyword>
<keyword evidence="3" id="KW-1185">Reference proteome</keyword>
<feature type="transmembrane region" description="Helical" evidence="1">
    <location>
        <begin position="6"/>
        <end position="25"/>
    </location>
</feature>
<name>A0ABT1GF45_9GAMM</name>
<accession>A0ABT1GF45</accession>
<dbReference type="EMBL" id="JALJYF010000003">
    <property type="protein sequence ID" value="MCP1728572.1"/>
    <property type="molecule type" value="Genomic_DNA"/>
</dbReference>
<keyword evidence="1" id="KW-0472">Membrane</keyword>
<evidence type="ECO:0000313" key="2">
    <source>
        <dbReference type="EMBL" id="MCP1728572.1"/>
    </source>
</evidence>
<evidence type="ECO:0000256" key="1">
    <source>
        <dbReference type="SAM" id="Phobius"/>
    </source>
</evidence>